<dbReference type="AlphaFoldDB" id="Q4RJF8"/>
<comment type="caution">
    <text evidence="2">The sequence shown here is derived from an EMBL/GenBank/DDBJ whole genome shotgun (WGS) entry which is preliminary data.</text>
</comment>
<dbReference type="KEGG" id="tng:GSTEN00033448G001"/>
<protein>
    <submittedName>
        <fullName evidence="2">(spotted green pufferfish) hypothetical protein</fullName>
    </submittedName>
</protein>
<gene>
    <name evidence="2" type="ORF">GSTENG00033448001</name>
</gene>
<evidence type="ECO:0000313" key="2">
    <source>
        <dbReference type="EMBL" id="CAG11474.1"/>
    </source>
</evidence>
<sequence length="50" mass="5328">MRALESDVLVGGSPFFLSRLGEAQPPTGPPGPTKQRRSVAPERYLPLPPG</sequence>
<feature type="region of interest" description="Disordered" evidence="1">
    <location>
        <begin position="17"/>
        <end position="50"/>
    </location>
</feature>
<reference evidence="2" key="1">
    <citation type="journal article" date="2004" name="Nature">
        <title>Genome duplication in the teleost fish Tetraodon nigroviridis reveals the early vertebrate proto-karyotype.</title>
        <authorList>
            <person name="Jaillon O."/>
            <person name="Aury J.-M."/>
            <person name="Brunet F."/>
            <person name="Petit J.-L."/>
            <person name="Stange-Thomann N."/>
            <person name="Mauceli E."/>
            <person name="Bouneau L."/>
            <person name="Fischer C."/>
            <person name="Ozouf-Costaz C."/>
            <person name="Bernot A."/>
            <person name="Nicaud S."/>
            <person name="Jaffe D."/>
            <person name="Fisher S."/>
            <person name="Lutfalla G."/>
            <person name="Dossat C."/>
            <person name="Segurens B."/>
            <person name="Dasilva C."/>
            <person name="Salanoubat M."/>
            <person name="Levy M."/>
            <person name="Boudet N."/>
            <person name="Castellano S."/>
            <person name="Anthouard V."/>
            <person name="Jubin C."/>
            <person name="Castelli V."/>
            <person name="Katinka M."/>
            <person name="Vacherie B."/>
            <person name="Biemont C."/>
            <person name="Skalli Z."/>
            <person name="Cattolico L."/>
            <person name="Poulain J."/>
            <person name="De Berardinis V."/>
            <person name="Cruaud C."/>
            <person name="Duprat S."/>
            <person name="Brottier P."/>
            <person name="Coutanceau J.-P."/>
            <person name="Gouzy J."/>
            <person name="Parra G."/>
            <person name="Lardier G."/>
            <person name="Chapple C."/>
            <person name="McKernan K.J."/>
            <person name="McEwan P."/>
            <person name="Bosak S."/>
            <person name="Kellis M."/>
            <person name="Volff J.-N."/>
            <person name="Guigo R."/>
            <person name="Zody M.C."/>
            <person name="Mesirov J."/>
            <person name="Lindblad-Toh K."/>
            <person name="Birren B."/>
            <person name="Nusbaum C."/>
            <person name="Kahn D."/>
            <person name="Robinson-Rechavi M."/>
            <person name="Laudet V."/>
            <person name="Schachter V."/>
            <person name="Quetier F."/>
            <person name="Saurin W."/>
            <person name="Scarpelli C."/>
            <person name="Wincker P."/>
            <person name="Lander E.S."/>
            <person name="Weissenbach J."/>
            <person name="Roest Crollius H."/>
        </authorList>
    </citation>
    <scope>NUCLEOTIDE SEQUENCE [LARGE SCALE GENOMIC DNA]</scope>
</reference>
<name>Q4RJF8_TETNG</name>
<evidence type="ECO:0000256" key="1">
    <source>
        <dbReference type="SAM" id="MobiDB-lite"/>
    </source>
</evidence>
<accession>Q4RJF8</accession>
<reference evidence="2" key="2">
    <citation type="submission" date="2004-02" db="EMBL/GenBank/DDBJ databases">
        <authorList>
            <consortium name="Genoscope"/>
            <consortium name="Whitehead Institute Centre for Genome Research"/>
        </authorList>
    </citation>
    <scope>NUCLEOTIDE SEQUENCE</scope>
</reference>
<proteinExistence type="predicted"/>
<dbReference type="EMBL" id="CAAE01015038">
    <property type="protein sequence ID" value="CAG11474.1"/>
    <property type="molecule type" value="Genomic_DNA"/>
</dbReference>
<organism evidence="2">
    <name type="scientific">Tetraodon nigroviridis</name>
    <name type="common">Spotted green pufferfish</name>
    <name type="synonym">Chelonodon nigroviridis</name>
    <dbReference type="NCBI Taxonomy" id="99883"/>
    <lineage>
        <taxon>Eukaryota</taxon>
        <taxon>Metazoa</taxon>
        <taxon>Chordata</taxon>
        <taxon>Craniata</taxon>
        <taxon>Vertebrata</taxon>
        <taxon>Euteleostomi</taxon>
        <taxon>Actinopterygii</taxon>
        <taxon>Neopterygii</taxon>
        <taxon>Teleostei</taxon>
        <taxon>Neoteleostei</taxon>
        <taxon>Acanthomorphata</taxon>
        <taxon>Eupercaria</taxon>
        <taxon>Tetraodontiformes</taxon>
        <taxon>Tetradontoidea</taxon>
        <taxon>Tetraodontidae</taxon>
        <taxon>Tetraodon</taxon>
    </lineage>
</organism>